<feature type="chain" id="PRO_5019766630" evidence="1">
    <location>
        <begin position="28"/>
        <end position="84"/>
    </location>
</feature>
<feature type="signal peptide" evidence="1">
    <location>
        <begin position="1"/>
        <end position="27"/>
    </location>
</feature>
<keyword evidence="1" id="KW-0732">Signal</keyword>
<dbReference type="InParanoid" id="A0A482WEC5"/>
<proteinExistence type="predicted"/>
<dbReference type="Proteomes" id="UP000291343">
    <property type="component" value="Unassembled WGS sequence"/>
</dbReference>
<dbReference type="EMBL" id="QKKF02038031">
    <property type="protein sequence ID" value="RZF31878.1"/>
    <property type="molecule type" value="Genomic_DNA"/>
</dbReference>
<organism evidence="2 3">
    <name type="scientific">Laodelphax striatellus</name>
    <name type="common">Small brown planthopper</name>
    <name type="synonym">Delphax striatella</name>
    <dbReference type="NCBI Taxonomy" id="195883"/>
    <lineage>
        <taxon>Eukaryota</taxon>
        <taxon>Metazoa</taxon>
        <taxon>Ecdysozoa</taxon>
        <taxon>Arthropoda</taxon>
        <taxon>Hexapoda</taxon>
        <taxon>Insecta</taxon>
        <taxon>Pterygota</taxon>
        <taxon>Neoptera</taxon>
        <taxon>Paraneoptera</taxon>
        <taxon>Hemiptera</taxon>
        <taxon>Auchenorrhyncha</taxon>
        <taxon>Fulgoroidea</taxon>
        <taxon>Delphacidae</taxon>
        <taxon>Criomorphinae</taxon>
        <taxon>Laodelphax</taxon>
    </lineage>
</organism>
<name>A0A482WEC5_LAOST</name>
<comment type="caution">
    <text evidence="2">The sequence shown here is derived from an EMBL/GenBank/DDBJ whole genome shotgun (WGS) entry which is preliminary data.</text>
</comment>
<dbReference type="AlphaFoldDB" id="A0A482WEC5"/>
<protein>
    <submittedName>
        <fullName evidence="2">Uncharacterized protein</fullName>
    </submittedName>
</protein>
<evidence type="ECO:0000256" key="1">
    <source>
        <dbReference type="SAM" id="SignalP"/>
    </source>
</evidence>
<reference evidence="2 3" key="1">
    <citation type="journal article" date="2017" name="Gigascience">
        <title>Genome sequence of the small brown planthopper, Laodelphax striatellus.</title>
        <authorList>
            <person name="Zhu J."/>
            <person name="Jiang F."/>
            <person name="Wang X."/>
            <person name="Yang P."/>
            <person name="Bao Y."/>
            <person name="Zhao W."/>
            <person name="Wang W."/>
            <person name="Lu H."/>
            <person name="Wang Q."/>
            <person name="Cui N."/>
            <person name="Li J."/>
            <person name="Chen X."/>
            <person name="Luo L."/>
            <person name="Yu J."/>
            <person name="Kang L."/>
            <person name="Cui F."/>
        </authorList>
    </citation>
    <scope>NUCLEOTIDE SEQUENCE [LARGE SCALE GENOMIC DNA]</scope>
    <source>
        <strain evidence="2">Lst14</strain>
    </source>
</reference>
<sequence length="84" mass="9280">MDTRGFILVATLCALVLASTSIHSTDAASLSALSQQETADQLLGIPENADFKELNRETRRASYKRRAGMFIIKRGGAYIIKKMF</sequence>
<evidence type="ECO:0000313" key="2">
    <source>
        <dbReference type="EMBL" id="RZF31878.1"/>
    </source>
</evidence>
<evidence type="ECO:0000313" key="3">
    <source>
        <dbReference type="Proteomes" id="UP000291343"/>
    </source>
</evidence>
<keyword evidence="3" id="KW-1185">Reference proteome</keyword>
<gene>
    <name evidence="2" type="ORF">LSTR_LSTR015450</name>
</gene>
<accession>A0A482WEC5</accession>